<keyword evidence="10" id="KW-1185">Reference proteome</keyword>
<proteinExistence type="predicted"/>
<evidence type="ECO:0000313" key="10">
    <source>
        <dbReference type="Proteomes" id="UP000199012"/>
    </source>
</evidence>
<keyword evidence="4 7" id="KW-1133">Transmembrane helix</keyword>
<dbReference type="RefSeq" id="WP_090031804.1">
    <property type="nucleotide sequence ID" value="NZ_BONM01000026.1"/>
</dbReference>
<dbReference type="OrthoDB" id="4829929at2"/>
<evidence type="ECO:0000256" key="7">
    <source>
        <dbReference type="SAM" id="Phobius"/>
    </source>
</evidence>
<evidence type="ECO:0000256" key="5">
    <source>
        <dbReference type="ARBA" id="ARBA00023136"/>
    </source>
</evidence>
<evidence type="ECO:0000256" key="4">
    <source>
        <dbReference type="ARBA" id="ARBA00022989"/>
    </source>
</evidence>
<name>A0A1I0XIP8_9CELL</name>
<dbReference type="AlphaFoldDB" id="A0A1I0XIP8"/>
<reference evidence="9 10" key="1">
    <citation type="submission" date="2016-10" db="EMBL/GenBank/DDBJ databases">
        <authorList>
            <person name="de Groot N.N."/>
        </authorList>
    </citation>
    <scope>NUCLEOTIDE SEQUENCE [LARGE SCALE GENOMIC DNA]</scope>
    <source>
        <strain evidence="9 10">CGMCC 4.6945</strain>
    </source>
</reference>
<sequence length="138" mass="14484">MSRILPALLVVAFTVYCVVDVVQSDERSRRGVPAWLWVLLVVLVPVLGGLAWIVSSRSARAGDGGPGGGGGSRPRRPGGRPGGGRGPVAPDDDPDFLRRLDEQRRRRQAAEGREGTTSSGDEDGRGQGTTNDGPVTQG</sequence>
<evidence type="ECO:0000256" key="2">
    <source>
        <dbReference type="ARBA" id="ARBA00022475"/>
    </source>
</evidence>
<protein>
    <submittedName>
        <fullName evidence="9">Phospholipase_D-nuclease N-terminal</fullName>
    </submittedName>
</protein>
<dbReference type="Proteomes" id="UP000199012">
    <property type="component" value="Unassembled WGS sequence"/>
</dbReference>
<feature type="region of interest" description="Disordered" evidence="6">
    <location>
        <begin position="58"/>
        <end position="138"/>
    </location>
</feature>
<keyword evidence="3 7" id="KW-0812">Transmembrane</keyword>
<dbReference type="EMBL" id="FOKA01000005">
    <property type="protein sequence ID" value="SFB00882.1"/>
    <property type="molecule type" value="Genomic_DNA"/>
</dbReference>
<feature type="compositionally biased region" description="Gly residues" evidence="6">
    <location>
        <begin position="62"/>
        <end position="72"/>
    </location>
</feature>
<dbReference type="Pfam" id="PF13396">
    <property type="entry name" value="PLDc_N"/>
    <property type="match status" value="1"/>
</dbReference>
<dbReference type="InterPro" id="IPR027379">
    <property type="entry name" value="CLS_N"/>
</dbReference>
<keyword evidence="2" id="KW-1003">Cell membrane</keyword>
<dbReference type="STRING" id="988821.SAMN05421867_10586"/>
<dbReference type="GO" id="GO:0005886">
    <property type="term" value="C:plasma membrane"/>
    <property type="evidence" value="ECO:0007669"/>
    <property type="project" value="UniProtKB-SubCell"/>
</dbReference>
<comment type="subcellular location">
    <subcellularLocation>
        <location evidence="1">Cell membrane</location>
        <topology evidence="1">Multi-pass membrane protein</topology>
    </subcellularLocation>
</comment>
<organism evidence="9 10">
    <name type="scientific">Cellulomonas marina</name>
    <dbReference type="NCBI Taxonomy" id="988821"/>
    <lineage>
        <taxon>Bacteria</taxon>
        <taxon>Bacillati</taxon>
        <taxon>Actinomycetota</taxon>
        <taxon>Actinomycetes</taxon>
        <taxon>Micrococcales</taxon>
        <taxon>Cellulomonadaceae</taxon>
        <taxon>Cellulomonas</taxon>
    </lineage>
</organism>
<feature type="compositionally biased region" description="Polar residues" evidence="6">
    <location>
        <begin position="128"/>
        <end position="138"/>
    </location>
</feature>
<feature type="domain" description="Cardiolipin synthase N-terminal" evidence="8">
    <location>
        <begin position="12"/>
        <end position="55"/>
    </location>
</feature>
<gene>
    <name evidence="9" type="ORF">SAMN05421867_10586</name>
</gene>
<accession>A0A1I0XIP8</accession>
<evidence type="ECO:0000256" key="3">
    <source>
        <dbReference type="ARBA" id="ARBA00022692"/>
    </source>
</evidence>
<evidence type="ECO:0000313" key="9">
    <source>
        <dbReference type="EMBL" id="SFB00882.1"/>
    </source>
</evidence>
<evidence type="ECO:0000256" key="1">
    <source>
        <dbReference type="ARBA" id="ARBA00004651"/>
    </source>
</evidence>
<feature type="transmembrane region" description="Helical" evidence="7">
    <location>
        <begin position="34"/>
        <end position="54"/>
    </location>
</feature>
<feature type="compositionally biased region" description="Basic and acidic residues" evidence="6">
    <location>
        <begin position="95"/>
        <end position="114"/>
    </location>
</feature>
<evidence type="ECO:0000256" key="6">
    <source>
        <dbReference type="SAM" id="MobiDB-lite"/>
    </source>
</evidence>
<keyword evidence="5 7" id="KW-0472">Membrane</keyword>
<evidence type="ECO:0000259" key="8">
    <source>
        <dbReference type="Pfam" id="PF13396"/>
    </source>
</evidence>